<dbReference type="InterPro" id="IPR016181">
    <property type="entry name" value="Acyl_CoA_acyltransferase"/>
</dbReference>
<name>A0ABW7YUB3_9ACTN</name>
<dbReference type="InterPro" id="IPR038740">
    <property type="entry name" value="BioF2-like_GNAT_dom"/>
</dbReference>
<dbReference type="SUPFAM" id="SSF55729">
    <property type="entry name" value="Acyl-CoA N-acyltransferases (Nat)"/>
    <property type="match status" value="1"/>
</dbReference>
<dbReference type="Pfam" id="PF13480">
    <property type="entry name" value="Acetyltransf_6"/>
    <property type="match status" value="1"/>
</dbReference>
<dbReference type="RefSeq" id="WP_397082875.1">
    <property type="nucleotide sequence ID" value="NZ_JBITGY010000005.1"/>
</dbReference>
<evidence type="ECO:0000313" key="2">
    <source>
        <dbReference type="EMBL" id="MFI6499515.1"/>
    </source>
</evidence>
<evidence type="ECO:0000313" key="3">
    <source>
        <dbReference type="Proteomes" id="UP001612741"/>
    </source>
</evidence>
<dbReference type="Proteomes" id="UP001612741">
    <property type="component" value="Unassembled WGS sequence"/>
</dbReference>
<keyword evidence="3" id="KW-1185">Reference proteome</keyword>
<proteinExistence type="predicted"/>
<feature type="domain" description="BioF2-like acetyltransferase" evidence="1">
    <location>
        <begin position="178"/>
        <end position="319"/>
    </location>
</feature>
<accession>A0ABW7YUB3</accession>
<reference evidence="2 3" key="1">
    <citation type="submission" date="2024-10" db="EMBL/GenBank/DDBJ databases">
        <title>The Natural Products Discovery Center: Release of the First 8490 Sequenced Strains for Exploring Actinobacteria Biosynthetic Diversity.</title>
        <authorList>
            <person name="Kalkreuter E."/>
            <person name="Kautsar S.A."/>
            <person name="Yang D."/>
            <person name="Bader C.D."/>
            <person name="Teijaro C.N."/>
            <person name="Fluegel L."/>
            <person name="Davis C.M."/>
            <person name="Simpson J.R."/>
            <person name="Lauterbach L."/>
            <person name="Steele A.D."/>
            <person name="Gui C."/>
            <person name="Meng S."/>
            <person name="Li G."/>
            <person name="Viehrig K."/>
            <person name="Ye F."/>
            <person name="Su P."/>
            <person name="Kiefer A.F."/>
            <person name="Nichols A."/>
            <person name="Cepeda A.J."/>
            <person name="Yan W."/>
            <person name="Fan B."/>
            <person name="Jiang Y."/>
            <person name="Adhikari A."/>
            <person name="Zheng C.-J."/>
            <person name="Schuster L."/>
            <person name="Cowan T.M."/>
            <person name="Smanski M.J."/>
            <person name="Chevrette M.G."/>
            <person name="De Carvalho L.P.S."/>
            <person name="Shen B."/>
        </authorList>
    </citation>
    <scope>NUCLEOTIDE SEQUENCE [LARGE SCALE GENOMIC DNA]</scope>
    <source>
        <strain evidence="2 3">NPDC050545</strain>
    </source>
</reference>
<comment type="caution">
    <text evidence="2">The sequence shown here is derived from an EMBL/GenBank/DDBJ whole genome shotgun (WGS) entry which is preliminary data.</text>
</comment>
<sequence length="373" mass="41625">MKAGIRQPVTGWERIGPGDLPALKPEWNDLYNRCATATPFQSHAWITSWWQRYGGRNDLRVLVLRGDDRLLAALPLMRSHLWGCRVLRPLGAGLSDYTDMLVDDAHAGTLLPAATRALLRTPGWDVLDFPEVRPGAAVESLHRCWPDRRWLMTASDCLYMPAMPLEELITTLGARTAGKLRRTLRRSGSLDLRITTVRPEQVPAAIDDLLHLHAMQWSGRAINKEHLRPRFRQHLVQSATELIATGQAALTEFRVGDRLVASDFCLVGGDFTGGYLYGADPWLRTRVDTFAMVIQQSLRRAHERGLRTVSLLRGNEPHKAKWGATAVANQRVILGRTRRAAAYAAAVSARIRAARALKEHFPSVAGAPPRPEQ</sequence>
<organism evidence="2 3">
    <name type="scientific">Nonomuraea typhae</name>
    <dbReference type="NCBI Taxonomy" id="2603600"/>
    <lineage>
        <taxon>Bacteria</taxon>
        <taxon>Bacillati</taxon>
        <taxon>Actinomycetota</taxon>
        <taxon>Actinomycetes</taxon>
        <taxon>Streptosporangiales</taxon>
        <taxon>Streptosporangiaceae</taxon>
        <taxon>Nonomuraea</taxon>
    </lineage>
</organism>
<gene>
    <name evidence="2" type="ORF">ACIBG2_19160</name>
</gene>
<dbReference type="EMBL" id="JBITGY010000005">
    <property type="protein sequence ID" value="MFI6499515.1"/>
    <property type="molecule type" value="Genomic_DNA"/>
</dbReference>
<dbReference type="Gene3D" id="3.40.630.30">
    <property type="match status" value="1"/>
</dbReference>
<protein>
    <submittedName>
        <fullName evidence="2">GNAT family N-acetyltransferase</fullName>
    </submittedName>
</protein>
<evidence type="ECO:0000259" key="1">
    <source>
        <dbReference type="Pfam" id="PF13480"/>
    </source>
</evidence>